<comment type="caution">
    <text evidence="2">The sequence shown here is derived from an EMBL/GenBank/DDBJ whole genome shotgun (WGS) entry which is preliminary data.</text>
</comment>
<accession>A0A3S5B8J9</accession>
<evidence type="ECO:0000313" key="2">
    <source>
        <dbReference type="EMBL" id="VEL16107.1"/>
    </source>
</evidence>
<protein>
    <recommendedName>
        <fullName evidence="1">RPAP1/MINIYO-like TPR repeats domain-containing protein</fullName>
    </recommendedName>
</protein>
<feature type="domain" description="RPAP1/MINIYO-like TPR repeats" evidence="1">
    <location>
        <begin position="2"/>
        <end position="58"/>
    </location>
</feature>
<sequence length="62" mass="7088">MLYIRFLNHFAAISYGAPVLANLVLLPCQQICHVKYRRALWGEHQTCLQSIRIAPNQVSSFS</sequence>
<evidence type="ECO:0000313" key="3">
    <source>
        <dbReference type="Proteomes" id="UP000784294"/>
    </source>
</evidence>
<dbReference type="GO" id="GO:0006366">
    <property type="term" value="P:transcription by RNA polymerase II"/>
    <property type="evidence" value="ECO:0007669"/>
    <property type="project" value="InterPro"/>
</dbReference>
<dbReference type="PANTHER" id="PTHR21483:SF18">
    <property type="entry name" value="RNA POLYMERASE II-ASSOCIATED PROTEIN 1"/>
    <property type="match status" value="1"/>
</dbReference>
<gene>
    <name evidence="2" type="ORF">PXEA_LOCUS9547</name>
</gene>
<dbReference type="InterPro" id="IPR039913">
    <property type="entry name" value="RPAP1/Rba50"/>
</dbReference>
<reference evidence="2" key="1">
    <citation type="submission" date="2018-11" db="EMBL/GenBank/DDBJ databases">
        <authorList>
            <consortium name="Pathogen Informatics"/>
        </authorList>
    </citation>
    <scope>NUCLEOTIDE SEQUENCE</scope>
</reference>
<name>A0A3S5B8J9_9PLAT</name>
<dbReference type="InterPro" id="IPR057989">
    <property type="entry name" value="TPR_RPAP1/MINIYO-like"/>
</dbReference>
<dbReference type="Proteomes" id="UP000784294">
    <property type="component" value="Unassembled WGS sequence"/>
</dbReference>
<dbReference type="PANTHER" id="PTHR21483">
    <property type="entry name" value="RNA POLYMERASE II-ASSOCIATED PROTEIN 1"/>
    <property type="match status" value="1"/>
</dbReference>
<dbReference type="Pfam" id="PF25766">
    <property type="entry name" value="TPR_RPAP1"/>
    <property type="match status" value="1"/>
</dbReference>
<organism evidence="2 3">
    <name type="scientific">Protopolystoma xenopodis</name>
    <dbReference type="NCBI Taxonomy" id="117903"/>
    <lineage>
        <taxon>Eukaryota</taxon>
        <taxon>Metazoa</taxon>
        <taxon>Spiralia</taxon>
        <taxon>Lophotrochozoa</taxon>
        <taxon>Platyhelminthes</taxon>
        <taxon>Monogenea</taxon>
        <taxon>Polyopisthocotylea</taxon>
        <taxon>Polystomatidea</taxon>
        <taxon>Polystomatidae</taxon>
        <taxon>Protopolystoma</taxon>
    </lineage>
</organism>
<proteinExistence type="predicted"/>
<keyword evidence="3" id="KW-1185">Reference proteome</keyword>
<dbReference type="EMBL" id="CAAALY010027165">
    <property type="protein sequence ID" value="VEL16107.1"/>
    <property type="molecule type" value="Genomic_DNA"/>
</dbReference>
<dbReference type="OrthoDB" id="348201at2759"/>
<evidence type="ECO:0000259" key="1">
    <source>
        <dbReference type="Pfam" id="PF25766"/>
    </source>
</evidence>
<dbReference type="AlphaFoldDB" id="A0A3S5B8J9"/>